<feature type="domain" description="HTH arsR-type" evidence="4">
    <location>
        <begin position="1"/>
        <end position="96"/>
    </location>
</feature>
<dbReference type="GO" id="GO:0003677">
    <property type="term" value="F:DNA binding"/>
    <property type="evidence" value="ECO:0007669"/>
    <property type="project" value="UniProtKB-KW"/>
</dbReference>
<dbReference type="CDD" id="cd00090">
    <property type="entry name" value="HTH_ARSR"/>
    <property type="match status" value="1"/>
</dbReference>
<dbReference type="SMART" id="SM00418">
    <property type="entry name" value="HTH_ARSR"/>
    <property type="match status" value="1"/>
</dbReference>
<evidence type="ECO:0000256" key="3">
    <source>
        <dbReference type="ARBA" id="ARBA00023163"/>
    </source>
</evidence>
<dbReference type="AlphaFoldDB" id="A0A1M6PXJ2"/>
<accession>A0A1M6PXJ2</accession>
<gene>
    <name evidence="5" type="ORF">SAMN02745975_03704</name>
</gene>
<dbReference type="InterPro" id="IPR001845">
    <property type="entry name" value="HTH_ArsR_DNA-bd_dom"/>
</dbReference>
<dbReference type="InterPro" id="IPR036388">
    <property type="entry name" value="WH-like_DNA-bd_sf"/>
</dbReference>
<dbReference type="Gene3D" id="1.10.10.10">
    <property type="entry name" value="Winged helix-like DNA-binding domain superfamily/Winged helix DNA-binding domain"/>
    <property type="match status" value="1"/>
</dbReference>
<dbReference type="OrthoDB" id="9798835at2"/>
<evidence type="ECO:0000313" key="6">
    <source>
        <dbReference type="Proteomes" id="UP000184536"/>
    </source>
</evidence>
<proteinExistence type="predicted"/>
<dbReference type="PANTHER" id="PTHR33154:SF33">
    <property type="entry name" value="TRANSCRIPTIONAL REPRESSOR SDPR"/>
    <property type="match status" value="1"/>
</dbReference>
<keyword evidence="6" id="KW-1185">Reference proteome</keyword>
<organism evidence="5 6">
    <name type="scientific">Geosporobacter subterraneus DSM 17957</name>
    <dbReference type="NCBI Taxonomy" id="1121919"/>
    <lineage>
        <taxon>Bacteria</taxon>
        <taxon>Bacillati</taxon>
        <taxon>Bacillota</taxon>
        <taxon>Clostridia</taxon>
        <taxon>Peptostreptococcales</taxon>
        <taxon>Thermotaleaceae</taxon>
        <taxon>Geosporobacter</taxon>
    </lineage>
</organism>
<keyword evidence="3" id="KW-0804">Transcription</keyword>
<evidence type="ECO:0000313" key="5">
    <source>
        <dbReference type="EMBL" id="SHK12659.1"/>
    </source>
</evidence>
<reference evidence="6" key="1">
    <citation type="submission" date="2016-11" db="EMBL/GenBank/DDBJ databases">
        <authorList>
            <person name="Varghese N."/>
            <person name="Submissions S."/>
        </authorList>
    </citation>
    <scope>NUCLEOTIDE SEQUENCE [LARGE SCALE GENOMIC DNA]</scope>
    <source>
        <strain evidence="6">DSM 17957</strain>
    </source>
</reference>
<protein>
    <submittedName>
        <fullName evidence="5">ArsR family transcriptional regulator</fullName>
    </submittedName>
</protein>
<dbReference type="PROSITE" id="PS50987">
    <property type="entry name" value="HTH_ARSR_2"/>
    <property type="match status" value="1"/>
</dbReference>
<dbReference type="InterPro" id="IPR036390">
    <property type="entry name" value="WH_DNA-bd_sf"/>
</dbReference>
<dbReference type="STRING" id="1121919.SAMN02745975_03704"/>
<name>A0A1M6PXJ2_9FIRM</name>
<dbReference type="RefSeq" id="WP_110942663.1">
    <property type="nucleotide sequence ID" value="NZ_FQZV01000077.1"/>
</dbReference>
<dbReference type="PRINTS" id="PR00778">
    <property type="entry name" value="HTHARSR"/>
</dbReference>
<evidence type="ECO:0000256" key="1">
    <source>
        <dbReference type="ARBA" id="ARBA00023015"/>
    </source>
</evidence>
<dbReference type="Pfam" id="PF01022">
    <property type="entry name" value="HTH_5"/>
    <property type="match status" value="1"/>
</dbReference>
<dbReference type="PANTHER" id="PTHR33154">
    <property type="entry name" value="TRANSCRIPTIONAL REGULATOR, ARSR FAMILY"/>
    <property type="match status" value="1"/>
</dbReference>
<dbReference type="EMBL" id="FQZV01000077">
    <property type="protein sequence ID" value="SHK12659.1"/>
    <property type="molecule type" value="Genomic_DNA"/>
</dbReference>
<evidence type="ECO:0000259" key="4">
    <source>
        <dbReference type="PROSITE" id="PS50987"/>
    </source>
</evidence>
<dbReference type="InterPro" id="IPR051081">
    <property type="entry name" value="HTH_MetalResp_TranReg"/>
</dbReference>
<sequence>MDYEAFFKALTESIRIKIIRLLAHKPMCVCELETILGMSQPRISQHVKILKYAEIVNDEKKGQRSIYSLNQEFLHSTLSDFRAFLEMPLQDISEFQAEYSRICDLSRNRDIKTCKMI</sequence>
<dbReference type="Proteomes" id="UP000184536">
    <property type="component" value="Unassembled WGS sequence"/>
</dbReference>
<keyword evidence="1" id="KW-0805">Transcription regulation</keyword>
<dbReference type="GO" id="GO:0003700">
    <property type="term" value="F:DNA-binding transcription factor activity"/>
    <property type="evidence" value="ECO:0007669"/>
    <property type="project" value="InterPro"/>
</dbReference>
<dbReference type="NCBIfam" id="NF033788">
    <property type="entry name" value="HTH_metalloreg"/>
    <property type="match status" value="1"/>
</dbReference>
<evidence type="ECO:0000256" key="2">
    <source>
        <dbReference type="ARBA" id="ARBA00023125"/>
    </source>
</evidence>
<dbReference type="SUPFAM" id="SSF46785">
    <property type="entry name" value="Winged helix' DNA-binding domain"/>
    <property type="match status" value="1"/>
</dbReference>
<keyword evidence="2" id="KW-0238">DNA-binding</keyword>
<dbReference type="InterPro" id="IPR011991">
    <property type="entry name" value="ArsR-like_HTH"/>
</dbReference>